<comment type="caution">
    <text evidence="1">The sequence shown here is derived from an EMBL/GenBank/DDBJ whole genome shotgun (WGS) entry which is preliminary data.</text>
</comment>
<accession>A0ABQ1NAI3</accession>
<dbReference type="EMBL" id="BMEC01000037">
    <property type="protein sequence ID" value="GGC56853.1"/>
    <property type="molecule type" value="Genomic_DNA"/>
</dbReference>
<organism evidence="1 2">
    <name type="scientific">Marivirga lumbricoides</name>
    <dbReference type="NCBI Taxonomy" id="1046115"/>
    <lineage>
        <taxon>Bacteria</taxon>
        <taxon>Pseudomonadati</taxon>
        <taxon>Bacteroidota</taxon>
        <taxon>Cytophagia</taxon>
        <taxon>Cytophagales</taxon>
        <taxon>Marivirgaceae</taxon>
        <taxon>Marivirga</taxon>
    </lineage>
</organism>
<proteinExistence type="predicted"/>
<dbReference type="Gene3D" id="3.40.50.300">
    <property type="entry name" value="P-loop containing nucleotide triphosphate hydrolases"/>
    <property type="match status" value="1"/>
</dbReference>
<protein>
    <recommendedName>
        <fullName evidence="3">NACHT domain-containing protein</fullName>
    </recommendedName>
</protein>
<evidence type="ECO:0000313" key="2">
    <source>
        <dbReference type="Proteomes" id="UP000636010"/>
    </source>
</evidence>
<name>A0ABQ1NAI3_9BACT</name>
<dbReference type="InterPro" id="IPR027417">
    <property type="entry name" value="P-loop_NTPase"/>
</dbReference>
<dbReference type="RefSeq" id="WP_188467924.1">
    <property type="nucleotide sequence ID" value="NZ_BAABHU010000036.1"/>
</dbReference>
<sequence length="169" mass="19713">MENLELAKNLATIAAPITKELIASWLTPKLNYLSKKWNKQGKLQNHFFDNKFNDYLLERYKSYSVLNILAFRNQQRLLKDIYLPLTLALESSAAKEIEFCVTEYDKEFISTYQRILIIDTAGMGKSTISKKLFLSAIENNSGIPVFIELRRLKRNRSIIEEIYNELKLV</sequence>
<dbReference type="Proteomes" id="UP000636010">
    <property type="component" value="Unassembled WGS sequence"/>
</dbReference>
<evidence type="ECO:0000313" key="1">
    <source>
        <dbReference type="EMBL" id="GGC56853.1"/>
    </source>
</evidence>
<gene>
    <name evidence="1" type="ORF">GCM10011506_48120</name>
</gene>
<reference evidence="2" key="1">
    <citation type="journal article" date="2019" name="Int. J. Syst. Evol. Microbiol.">
        <title>The Global Catalogue of Microorganisms (GCM) 10K type strain sequencing project: providing services to taxonomists for standard genome sequencing and annotation.</title>
        <authorList>
            <consortium name="The Broad Institute Genomics Platform"/>
            <consortium name="The Broad Institute Genome Sequencing Center for Infectious Disease"/>
            <person name="Wu L."/>
            <person name="Ma J."/>
        </authorList>
    </citation>
    <scope>NUCLEOTIDE SEQUENCE [LARGE SCALE GENOMIC DNA]</scope>
    <source>
        <strain evidence="2">CGMCC 1.10832</strain>
    </source>
</reference>
<evidence type="ECO:0008006" key="3">
    <source>
        <dbReference type="Google" id="ProtNLM"/>
    </source>
</evidence>
<keyword evidence="2" id="KW-1185">Reference proteome</keyword>